<dbReference type="KEGG" id="pami:JCM7686_1933"/>
<reference evidence="2 3" key="1">
    <citation type="journal article" date="2014" name="BMC Genomics">
        <title>Architecture and functions of a multipartite genome of the methylotrophic bacterium Paracoccus aminophilus JCM 7686, containing primary and secondary chromids.</title>
        <authorList>
            <person name="Dziewit L."/>
            <person name="Czarnecki J."/>
            <person name="Wibberg D."/>
            <person name="Radlinska M."/>
            <person name="Mrozek P."/>
            <person name="Szymczak M."/>
            <person name="Schluter A."/>
            <person name="Puhler A."/>
            <person name="Bartosik D."/>
        </authorList>
    </citation>
    <scope>NUCLEOTIDE SEQUENCE [LARGE SCALE GENOMIC DNA]</scope>
    <source>
        <strain evidence="2">JCM 7686</strain>
    </source>
</reference>
<gene>
    <name evidence="2" type="ORF">JCM7686_1933</name>
</gene>
<dbReference type="HOGENOM" id="CLU_057525_1_0_5"/>
<dbReference type="CDD" id="cd14789">
    <property type="entry name" value="Tiki"/>
    <property type="match status" value="1"/>
</dbReference>
<proteinExistence type="predicted"/>
<evidence type="ECO:0000313" key="3">
    <source>
        <dbReference type="Proteomes" id="UP000015480"/>
    </source>
</evidence>
<dbReference type="eggNOG" id="COG3735">
    <property type="taxonomic scope" value="Bacteria"/>
</dbReference>
<dbReference type="InterPro" id="IPR002816">
    <property type="entry name" value="TraB/PrgY/GumN_fam"/>
</dbReference>
<sequence length="342" mass="37353">MRPVAALLAGLLFLAPLPLAAAECVGQNLIAQLSPEVRAELDAAVAPVPYHKGTFWQATRGSSKIVLLGTYHFGDDRHATTITTFAPEIDGAQKLLVEAGPKEQAQLQNSLKDDPSLITDAKGPTLPERMEKADWDKLSKAMSERGIPSFVASRMRPWYVAMMMGLSPCMIDEAKKAGLPEGLDELVMRRAEAHGVPIEALEPWDTVFRMFAGMSPTEEIEMLRSSLPAAEHADDYATTLIDAYFKGDIWEIWEFGRFDAYANSGMTRADVDEQMKIAQDKMMDRRNQSWIGPLEAAAQEAAGNGGYVVAAFGALHLPGEAGVLRLLERDGWTVTALPSPHS</sequence>
<dbReference type="AlphaFoldDB" id="S5XNY8"/>
<dbReference type="PANTHER" id="PTHR40590">
    <property type="entry name" value="CYTOPLASMIC PROTEIN-RELATED"/>
    <property type="match status" value="1"/>
</dbReference>
<feature type="chain" id="PRO_5004534394" description="GumN family protein" evidence="1">
    <location>
        <begin position="22"/>
        <end position="342"/>
    </location>
</feature>
<keyword evidence="1" id="KW-0732">Signal</keyword>
<dbReference type="PATRIC" id="fig|1367847.3.peg.1925"/>
<evidence type="ECO:0000313" key="2">
    <source>
        <dbReference type="EMBL" id="AGT09034.1"/>
    </source>
</evidence>
<dbReference type="PANTHER" id="PTHR40590:SF1">
    <property type="entry name" value="CYTOPLASMIC PROTEIN"/>
    <property type="match status" value="1"/>
</dbReference>
<accession>S5XNY8</accession>
<dbReference type="STRING" id="1367847.JCM7686_1933"/>
<feature type="signal peptide" evidence="1">
    <location>
        <begin position="1"/>
        <end position="21"/>
    </location>
</feature>
<dbReference type="EMBL" id="CP006650">
    <property type="protein sequence ID" value="AGT09034.1"/>
    <property type="molecule type" value="Genomic_DNA"/>
</dbReference>
<organism evidence="2 3">
    <name type="scientific">Paracoccus aminophilus JCM 7686</name>
    <dbReference type="NCBI Taxonomy" id="1367847"/>
    <lineage>
        <taxon>Bacteria</taxon>
        <taxon>Pseudomonadati</taxon>
        <taxon>Pseudomonadota</taxon>
        <taxon>Alphaproteobacteria</taxon>
        <taxon>Rhodobacterales</taxon>
        <taxon>Paracoccaceae</taxon>
        <taxon>Paracoccus</taxon>
    </lineage>
</organism>
<evidence type="ECO:0000256" key="1">
    <source>
        <dbReference type="SAM" id="SignalP"/>
    </source>
</evidence>
<dbReference type="RefSeq" id="WP_020950672.1">
    <property type="nucleotide sequence ID" value="NC_022041.1"/>
</dbReference>
<dbReference type="OrthoDB" id="9806326at2"/>
<name>S5XNY8_PARAH</name>
<dbReference type="Pfam" id="PF01963">
    <property type="entry name" value="TraB_PrgY_gumN"/>
    <property type="match status" value="1"/>
</dbReference>
<evidence type="ECO:0008006" key="4">
    <source>
        <dbReference type="Google" id="ProtNLM"/>
    </source>
</evidence>
<dbReference type="Proteomes" id="UP000015480">
    <property type="component" value="Chromosome"/>
</dbReference>
<protein>
    <recommendedName>
        <fullName evidence="4">GumN family protein</fullName>
    </recommendedName>
</protein>
<dbReference type="InterPro" id="IPR047111">
    <property type="entry name" value="YbaP-like"/>
</dbReference>
<keyword evidence="3" id="KW-1185">Reference proteome</keyword>